<evidence type="ECO:0000259" key="5">
    <source>
        <dbReference type="PROSITE" id="PS50110"/>
    </source>
</evidence>
<dbReference type="SUPFAM" id="SSF52172">
    <property type="entry name" value="CheY-like"/>
    <property type="match status" value="1"/>
</dbReference>
<dbReference type="Pfam" id="PF00072">
    <property type="entry name" value="Response_reg"/>
    <property type="match status" value="1"/>
</dbReference>
<dbReference type="RefSeq" id="WP_335425346.1">
    <property type="nucleotide sequence ID" value="NZ_JBALHR010000020.1"/>
</dbReference>
<keyword evidence="2" id="KW-0238">DNA-binding</keyword>
<dbReference type="CDD" id="cd06170">
    <property type="entry name" value="LuxR_C_like"/>
    <property type="match status" value="1"/>
</dbReference>
<dbReference type="SUPFAM" id="SSF46894">
    <property type="entry name" value="C-terminal effector domain of the bipartite response regulators"/>
    <property type="match status" value="1"/>
</dbReference>
<evidence type="ECO:0000256" key="2">
    <source>
        <dbReference type="ARBA" id="ARBA00023125"/>
    </source>
</evidence>
<feature type="modified residue" description="4-aspartylphosphate" evidence="3">
    <location>
        <position position="72"/>
    </location>
</feature>
<evidence type="ECO:0000259" key="4">
    <source>
        <dbReference type="PROSITE" id="PS50043"/>
    </source>
</evidence>
<dbReference type="InterPro" id="IPR011006">
    <property type="entry name" value="CheY-like_superfamily"/>
</dbReference>
<dbReference type="InterPro" id="IPR058245">
    <property type="entry name" value="NreC/VraR/RcsB-like_REC"/>
</dbReference>
<gene>
    <name evidence="6" type="ORF">V6590_19330</name>
</gene>
<evidence type="ECO:0000313" key="7">
    <source>
        <dbReference type="Proteomes" id="UP001431963"/>
    </source>
</evidence>
<accession>A0ABU8C034</accession>
<dbReference type="PRINTS" id="PR00038">
    <property type="entry name" value="HTHLUXR"/>
</dbReference>
<dbReference type="SMART" id="SM00448">
    <property type="entry name" value="REC"/>
    <property type="match status" value="1"/>
</dbReference>
<feature type="domain" description="HTH luxR-type" evidence="4">
    <location>
        <begin position="165"/>
        <end position="230"/>
    </location>
</feature>
<dbReference type="Proteomes" id="UP001431963">
    <property type="component" value="Unassembled WGS sequence"/>
</dbReference>
<dbReference type="PANTHER" id="PTHR43214">
    <property type="entry name" value="TWO-COMPONENT RESPONSE REGULATOR"/>
    <property type="match status" value="1"/>
</dbReference>
<feature type="domain" description="Response regulatory" evidence="5">
    <location>
        <begin position="18"/>
        <end position="137"/>
    </location>
</feature>
<dbReference type="InterPro" id="IPR016032">
    <property type="entry name" value="Sig_transdc_resp-reg_C-effctor"/>
</dbReference>
<dbReference type="SMART" id="SM00421">
    <property type="entry name" value="HTH_LUXR"/>
    <property type="match status" value="1"/>
</dbReference>
<keyword evidence="1 3" id="KW-0597">Phosphoprotein</keyword>
<dbReference type="Pfam" id="PF00196">
    <property type="entry name" value="GerE"/>
    <property type="match status" value="1"/>
</dbReference>
<comment type="caution">
    <text evidence="6">The sequence shown here is derived from an EMBL/GenBank/DDBJ whole genome shotgun (WGS) entry which is preliminary data.</text>
</comment>
<dbReference type="PROSITE" id="PS50110">
    <property type="entry name" value="RESPONSE_REGULATORY"/>
    <property type="match status" value="1"/>
</dbReference>
<keyword evidence="7" id="KW-1185">Reference proteome</keyword>
<dbReference type="InterPro" id="IPR001789">
    <property type="entry name" value="Sig_transdc_resp-reg_receiver"/>
</dbReference>
<name>A0ABU8C034_9RHOB</name>
<dbReference type="PROSITE" id="PS50043">
    <property type="entry name" value="HTH_LUXR_2"/>
    <property type="match status" value="1"/>
</dbReference>
<evidence type="ECO:0000313" key="6">
    <source>
        <dbReference type="EMBL" id="MEH7830308.1"/>
    </source>
</evidence>
<evidence type="ECO:0000256" key="3">
    <source>
        <dbReference type="PROSITE-ProRule" id="PRU00169"/>
    </source>
</evidence>
<evidence type="ECO:0000256" key="1">
    <source>
        <dbReference type="ARBA" id="ARBA00022553"/>
    </source>
</evidence>
<organism evidence="6 7">
    <name type="scientific">Gemmobacter denitrificans</name>
    <dbReference type="NCBI Taxonomy" id="3123040"/>
    <lineage>
        <taxon>Bacteria</taxon>
        <taxon>Pseudomonadati</taxon>
        <taxon>Pseudomonadota</taxon>
        <taxon>Alphaproteobacteria</taxon>
        <taxon>Rhodobacterales</taxon>
        <taxon>Paracoccaceae</taxon>
        <taxon>Gemmobacter</taxon>
    </lineage>
</organism>
<dbReference type="InterPro" id="IPR000792">
    <property type="entry name" value="Tscrpt_reg_LuxR_C"/>
</dbReference>
<dbReference type="InterPro" id="IPR039420">
    <property type="entry name" value="WalR-like"/>
</dbReference>
<dbReference type="CDD" id="cd17535">
    <property type="entry name" value="REC_NarL-like"/>
    <property type="match status" value="1"/>
</dbReference>
<dbReference type="Gene3D" id="3.40.50.2300">
    <property type="match status" value="1"/>
</dbReference>
<dbReference type="EMBL" id="JBALHR010000020">
    <property type="protein sequence ID" value="MEH7830308.1"/>
    <property type="molecule type" value="Genomic_DNA"/>
</dbReference>
<protein>
    <submittedName>
        <fullName evidence="6">Response regulator transcription factor</fullName>
    </submittedName>
</protein>
<sequence>MLTPPIPRPSSTSAQSQRILVIEDNRETRQWIAETLLATLPGRVIAQAATCAEARETLFGPAAQPPGLVLVDLDLPDGRGIDLIREIRQARPETLAIVITIFEDDQSVFDALAAGADGYILKGVRSEALADQFRRIEQGEPAISPRIAQRLMAHFRNMPPVIAHKEGQMVALTAREQEVLRLIARGLTMVEIAAALGISQNTCATHTKAIYRKLDISSRAQAALAAERRGLV</sequence>
<proteinExistence type="predicted"/>
<reference evidence="6" key="1">
    <citation type="submission" date="2024-02" db="EMBL/GenBank/DDBJ databases">
        <title>Genome sequences of strain Gemmobacter sp. JM10B15.</title>
        <authorList>
            <person name="Zhang M."/>
        </authorList>
    </citation>
    <scope>NUCLEOTIDE SEQUENCE</scope>
    <source>
        <strain evidence="6">JM10B15</strain>
    </source>
</reference>